<organism evidence="13 14">
    <name type="scientific">Parasutterella secunda</name>
    <dbReference type="NCBI Taxonomy" id="626947"/>
    <lineage>
        <taxon>Bacteria</taxon>
        <taxon>Pseudomonadati</taxon>
        <taxon>Pseudomonadota</taxon>
        <taxon>Betaproteobacteria</taxon>
        <taxon>Burkholderiales</taxon>
        <taxon>Sutterellaceae</taxon>
        <taxon>Parasutterella</taxon>
    </lineage>
</organism>
<feature type="domain" description="ABC transporter" evidence="11">
    <location>
        <begin position="344"/>
        <end position="566"/>
    </location>
</feature>
<dbReference type="InterPro" id="IPR003593">
    <property type="entry name" value="AAA+_ATPase"/>
</dbReference>
<evidence type="ECO:0000256" key="9">
    <source>
        <dbReference type="SAM" id="Coils"/>
    </source>
</evidence>
<dbReference type="RefSeq" id="WP_205050325.1">
    <property type="nucleotide sequence ID" value="NZ_JACJKX010000008.1"/>
</dbReference>
<keyword evidence="14" id="KW-1185">Reference proteome</keyword>
<dbReference type="PROSITE" id="PS50893">
    <property type="entry name" value="ABC_TRANSPORTER_2"/>
    <property type="match status" value="1"/>
</dbReference>
<feature type="transmembrane region" description="Helical" evidence="10">
    <location>
        <begin position="180"/>
        <end position="199"/>
    </location>
</feature>
<feature type="transmembrane region" description="Helical" evidence="10">
    <location>
        <begin position="21"/>
        <end position="42"/>
    </location>
</feature>
<evidence type="ECO:0000259" key="11">
    <source>
        <dbReference type="PROSITE" id="PS50893"/>
    </source>
</evidence>
<sequence length="566" mass="64111">MQLSFGLKSLLIHCFFNRKQWRLWALLCFVIGAYVFNINLAIELNNWNGRFYNALQVVDKEAIYRALFDFIWLCATIIVVLVTANYAQNRLALAARRDLTAIFLKNWLSKEGTIYHLQQSRTEPDNPDQRIAEDIKELINLSLSLAISLFNALLTIGSFSVILWNLSGSISVFGYKIPGYMFWVCLVYTALETLFTHLIGRKLKNLNYEGQRREADFRAALLEKRRFAQAVAGARAAEADCAQLQHRFTVLLNVLISLVKKRRDLDFFSVGVGQVTHLTPIFFSLPSLFTGVIQLGGLMQIRSAFVDVARSLSWIAMSYPELARLVAVYERLNQLQNRMHDVEQRVEEINSKFDWKNNEGLSVDIKLPIIGKCLAYVHMSIPSGTLAILSGPSGSGKSTLIKTIAGFNKSFTGQIRSSENYLWISQLGYMFHGSLRANLSYPLLPETLNNDLAKKILNRVGLANLFNQIDETDDWTSRLSNGEQQRIMLARALIAKPKVLLLDETTSALDDLSAQQMLDCIKTDLPQTSVILVTHQQQLKNKADLIFEMEQFYVSDSKLLHPVPSL</sequence>
<evidence type="ECO:0000256" key="10">
    <source>
        <dbReference type="SAM" id="Phobius"/>
    </source>
</evidence>
<keyword evidence="5" id="KW-0547">Nucleotide-binding</keyword>
<protein>
    <submittedName>
        <fullName evidence="13">ABC transporter ATP-binding protein/permease</fullName>
    </submittedName>
</protein>
<dbReference type="EMBL" id="JACJKX010000008">
    <property type="protein sequence ID" value="MBM6928737.1"/>
    <property type="molecule type" value="Genomic_DNA"/>
</dbReference>
<dbReference type="Gene3D" id="1.20.1560.10">
    <property type="entry name" value="ABC transporter type 1, transmembrane domain"/>
    <property type="match status" value="1"/>
</dbReference>
<dbReference type="Proteomes" id="UP000777002">
    <property type="component" value="Unassembled WGS sequence"/>
</dbReference>
<evidence type="ECO:0000259" key="12">
    <source>
        <dbReference type="PROSITE" id="PS50929"/>
    </source>
</evidence>
<keyword evidence="6 13" id="KW-0067">ATP-binding</keyword>
<feature type="transmembrane region" description="Helical" evidence="10">
    <location>
        <begin position="62"/>
        <end position="87"/>
    </location>
</feature>
<evidence type="ECO:0000256" key="5">
    <source>
        <dbReference type="ARBA" id="ARBA00022741"/>
    </source>
</evidence>
<comment type="subcellular location">
    <subcellularLocation>
        <location evidence="1">Cell membrane</location>
        <topology evidence="1">Multi-pass membrane protein</topology>
    </subcellularLocation>
</comment>
<keyword evidence="8 10" id="KW-0472">Membrane</keyword>
<evidence type="ECO:0000256" key="8">
    <source>
        <dbReference type="ARBA" id="ARBA00023136"/>
    </source>
</evidence>
<proteinExistence type="predicted"/>
<dbReference type="Pfam" id="PF06472">
    <property type="entry name" value="ABC_membrane_2"/>
    <property type="match status" value="1"/>
</dbReference>
<evidence type="ECO:0000256" key="6">
    <source>
        <dbReference type="ARBA" id="ARBA00022840"/>
    </source>
</evidence>
<evidence type="ECO:0000256" key="7">
    <source>
        <dbReference type="ARBA" id="ARBA00022989"/>
    </source>
</evidence>
<keyword evidence="9" id="KW-0175">Coiled coil</keyword>
<keyword evidence="7 10" id="KW-1133">Transmembrane helix</keyword>
<feature type="coiled-coil region" evidence="9">
    <location>
        <begin position="325"/>
        <end position="352"/>
    </location>
</feature>
<dbReference type="InterPro" id="IPR027417">
    <property type="entry name" value="P-loop_NTPase"/>
</dbReference>
<dbReference type="PROSITE" id="PS50929">
    <property type="entry name" value="ABC_TM1F"/>
    <property type="match status" value="1"/>
</dbReference>
<evidence type="ECO:0000313" key="13">
    <source>
        <dbReference type="EMBL" id="MBM6928737.1"/>
    </source>
</evidence>
<dbReference type="SMART" id="SM00382">
    <property type="entry name" value="AAA"/>
    <property type="match status" value="1"/>
</dbReference>
<evidence type="ECO:0000256" key="2">
    <source>
        <dbReference type="ARBA" id="ARBA00022448"/>
    </source>
</evidence>
<keyword evidence="2" id="KW-0813">Transport</keyword>
<evidence type="ECO:0000256" key="4">
    <source>
        <dbReference type="ARBA" id="ARBA00022692"/>
    </source>
</evidence>
<dbReference type="PANTHER" id="PTHR11384">
    <property type="entry name" value="ATP-BINDING CASSETTE, SUB-FAMILY D MEMBER"/>
    <property type="match status" value="1"/>
</dbReference>
<evidence type="ECO:0000256" key="1">
    <source>
        <dbReference type="ARBA" id="ARBA00004651"/>
    </source>
</evidence>
<dbReference type="GO" id="GO:0005524">
    <property type="term" value="F:ATP binding"/>
    <property type="evidence" value="ECO:0007669"/>
    <property type="project" value="UniProtKB-KW"/>
</dbReference>
<dbReference type="InterPro" id="IPR011527">
    <property type="entry name" value="ABC1_TM_dom"/>
</dbReference>
<gene>
    <name evidence="13" type="ORF">H5985_05565</name>
</gene>
<feature type="domain" description="ABC transmembrane type-1" evidence="12">
    <location>
        <begin position="70"/>
        <end position="324"/>
    </location>
</feature>
<dbReference type="Pfam" id="PF00005">
    <property type="entry name" value="ABC_tran"/>
    <property type="match status" value="1"/>
</dbReference>
<dbReference type="PANTHER" id="PTHR11384:SF59">
    <property type="entry name" value="LYSOSOMAL COBALAMIN TRANSPORTER ABCD4"/>
    <property type="match status" value="1"/>
</dbReference>
<dbReference type="InterPro" id="IPR036640">
    <property type="entry name" value="ABC1_TM_sf"/>
</dbReference>
<dbReference type="SUPFAM" id="SSF90123">
    <property type="entry name" value="ABC transporter transmembrane region"/>
    <property type="match status" value="1"/>
</dbReference>
<feature type="transmembrane region" description="Helical" evidence="10">
    <location>
        <begin position="138"/>
        <end position="164"/>
    </location>
</feature>
<keyword evidence="3" id="KW-1003">Cell membrane</keyword>
<keyword evidence="4 10" id="KW-0812">Transmembrane</keyword>
<dbReference type="InterPro" id="IPR003439">
    <property type="entry name" value="ABC_transporter-like_ATP-bd"/>
</dbReference>
<dbReference type="SUPFAM" id="SSF52540">
    <property type="entry name" value="P-loop containing nucleoside triphosphate hydrolases"/>
    <property type="match status" value="1"/>
</dbReference>
<comment type="caution">
    <text evidence="13">The sequence shown here is derived from an EMBL/GenBank/DDBJ whole genome shotgun (WGS) entry which is preliminary data.</text>
</comment>
<dbReference type="InterPro" id="IPR050835">
    <property type="entry name" value="ABC_transporter_sub-D"/>
</dbReference>
<dbReference type="Gene3D" id="3.40.50.300">
    <property type="entry name" value="P-loop containing nucleotide triphosphate hydrolases"/>
    <property type="match status" value="1"/>
</dbReference>
<reference evidence="13 14" key="1">
    <citation type="journal article" date="2021" name="Sci. Rep.">
        <title>The distribution of antibiotic resistance genes in chicken gut microbiota commensals.</title>
        <authorList>
            <person name="Juricova H."/>
            <person name="Matiasovicova J."/>
            <person name="Kubasova T."/>
            <person name="Cejkova D."/>
            <person name="Rychlik I."/>
        </authorList>
    </citation>
    <scope>NUCLEOTIDE SEQUENCE [LARGE SCALE GENOMIC DNA]</scope>
    <source>
        <strain evidence="13 14">An562</strain>
    </source>
</reference>
<name>A0ABS2GV54_9BURK</name>
<evidence type="ECO:0000256" key="3">
    <source>
        <dbReference type="ARBA" id="ARBA00022475"/>
    </source>
</evidence>
<accession>A0ABS2GV54</accession>
<evidence type="ECO:0000313" key="14">
    <source>
        <dbReference type="Proteomes" id="UP000777002"/>
    </source>
</evidence>